<accession>A0ABD5PCG8</accession>
<keyword evidence="3" id="KW-1185">Reference proteome</keyword>
<dbReference type="EMBL" id="JBHSDS010000006">
    <property type="protein sequence ID" value="MFC4358650.1"/>
    <property type="molecule type" value="Genomic_DNA"/>
</dbReference>
<gene>
    <name evidence="2" type="ORF">ACFO0N_11935</name>
</gene>
<sequence>MSVVGPKRPTETDEHARLPHFDLECLFDDEDDPSEVTVVSCRDEDDLLTTWLTVDSDTAVPLEDVR</sequence>
<name>A0ABD5PCG8_9EURY</name>
<dbReference type="AlphaFoldDB" id="A0ABD5PCG8"/>
<protein>
    <recommendedName>
        <fullName evidence="1">DUF7511 domain-containing protein</fullName>
    </recommendedName>
</protein>
<evidence type="ECO:0000313" key="3">
    <source>
        <dbReference type="Proteomes" id="UP001595921"/>
    </source>
</evidence>
<organism evidence="2 3">
    <name type="scientific">Halobium salinum</name>
    <dbReference type="NCBI Taxonomy" id="1364940"/>
    <lineage>
        <taxon>Archaea</taxon>
        <taxon>Methanobacteriati</taxon>
        <taxon>Methanobacteriota</taxon>
        <taxon>Stenosarchaea group</taxon>
        <taxon>Halobacteria</taxon>
        <taxon>Halobacteriales</taxon>
        <taxon>Haloferacaceae</taxon>
        <taxon>Halobium</taxon>
    </lineage>
</organism>
<dbReference type="Pfam" id="PF24351">
    <property type="entry name" value="DUF7511"/>
    <property type="match status" value="1"/>
</dbReference>
<proteinExistence type="predicted"/>
<evidence type="ECO:0000313" key="2">
    <source>
        <dbReference type="EMBL" id="MFC4358650.1"/>
    </source>
</evidence>
<reference evidence="2 3" key="1">
    <citation type="journal article" date="2019" name="Int. J. Syst. Evol. Microbiol.">
        <title>The Global Catalogue of Microorganisms (GCM) 10K type strain sequencing project: providing services to taxonomists for standard genome sequencing and annotation.</title>
        <authorList>
            <consortium name="The Broad Institute Genomics Platform"/>
            <consortium name="The Broad Institute Genome Sequencing Center for Infectious Disease"/>
            <person name="Wu L."/>
            <person name="Ma J."/>
        </authorList>
    </citation>
    <scope>NUCLEOTIDE SEQUENCE [LARGE SCALE GENOMIC DNA]</scope>
    <source>
        <strain evidence="2 3">CGMCC 1.12553</strain>
    </source>
</reference>
<dbReference type="Proteomes" id="UP001595921">
    <property type="component" value="Unassembled WGS sequence"/>
</dbReference>
<evidence type="ECO:0000259" key="1">
    <source>
        <dbReference type="Pfam" id="PF24351"/>
    </source>
</evidence>
<dbReference type="InterPro" id="IPR055933">
    <property type="entry name" value="DUF7511"/>
</dbReference>
<feature type="domain" description="DUF7511" evidence="1">
    <location>
        <begin position="29"/>
        <end position="66"/>
    </location>
</feature>
<comment type="caution">
    <text evidence="2">The sequence shown here is derived from an EMBL/GenBank/DDBJ whole genome shotgun (WGS) entry which is preliminary data.</text>
</comment>
<dbReference type="RefSeq" id="WP_267623561.1">
    <property type="nucleotide sequence ID" value="NZ_JAODIW010000008.1"/>
</dbReference>